<dbReference type="Pfam" id="PF13924">
    <property type="entry name" value="Lipocalin_5"/>
    <property type="match status" value="1"/>
</dbReference>
<protein>
    <recommendedName>
        <fullName evidence="1">Lipocalin-like domain-containing protein</fullName>
    </recommendedName>
</protein>
<keyword evidence="3" id="KW-1185">Reference proteome</keyword>
<accession>A0A3N4IFU8</accession>
<dbReference type="AlphaFoldDB" id="A0A3N4IFU8"/>
<proteinExistence type="predicted"/>
<name>A0A3N4IFU8_ASCIM</name>
<dbReference type="OrthoDB" id="3904217at2759"/>
<evidence type="ECO:0000259" key="1">
    <source>
        <dbReference type="Pfam" id="PF13924"/>
    </source>
</evidence>
<dbReference type="Proteomes" id="UP000275078">
    <property type="component" value="Unassembled WGS sequence"/>
</dbReference>
<evidence type="ECO:0000313" key="3">
    <source>
        <dbReference type="Proteomes" id="UP000275078"/>
    </source>
</evidence>
<organism evidence="2 3">
    <name type="scientific">Ascobolus immersus RN42</name>
    <dbReference type="NCBI Taxonomy" id="1160509"/>
    <lineage>
        <taxon>Eukaryota</taxon>
        <taxon>Fungi</taxon>
        <taxon>Dikarya</taxon>
        <taxon>Ascomycota</taxon>
        <taxon>Pezizomycotina</taxon>
        <taxon>Pezizomycetes</taxon>
        <taxon>Pezizales</taxon>
        <taxon>Ascobolaceae</taxon>
        <taxon>Ascobolus</taxon>
    </lineage>
</organism>
<gene>
    <name evidence="2" type="ORF">BJ508DRAFT_307358</name>
</gene>
<sequence length="163" mass="17852">MSPSTSEFRSSLIGAWSLTSYRAEPLPGQPGDILYPMTKDASGIIMYTPDGYMSAQLMTPGCPLFKDGDLSGGTQEELAAVGRNYLAYSGPFVVKEDENGRPVLNHSMEVSSFPNWLGNTQVRVAKLEGDRLTLSTEGPIVINGKLMNPILEWKKKQLQPSRL</sequence>
<dbReference type="InterPro" id="IPR024311">
    <property type="entry name" value="Lipocalin-like"/>
</dbReference>
<evidence type="ECO:0000313" key="2">
    <source>
        <dbReference type="EMBL" id="RPA80544.1"/>
    </source>
</evidence>
<reference evidence="2 3" key="1">
    <citation type="journal article" date="2018" name="Nat. Ecol. Evol.">
        <title>Pezizomycetes genomes reveal the molecular basis of ectomycorrhizal truffle lifestyle.</title>
        <authorList>
            <person name="Murat C."/>
            <person name="Payen T."/>
            <person name="Noel B."/>
            <person name="Kuo A."/>
            <person name="Morin E."/>
            <person name="Chen J."/>
            <person name="Kohler A."/>
            <person name="Krizsan K."/>
            <person name="Balestrini R."/>
            <person name="Da Silva C."/>
            <person name="Montanini B."/>
            <person name="Hainaut M."/>
            <person name="Levati E."/>
            <person name="Barry K.W."/>
            <person name="Belfiori B."/>
            <person name="Cichocki N."/>
            <person name="Clum A."/>
            <person name="Dockter R.B."/>
            <person name="Fauchery L."/>
            <person name="Guy J."/>
            <person name="Iotti M."/>
            <person name="Le Tacon F."/>
            <person name="Lindquist E.A."/>
            <person name="Lipzen A."/>
            <person name="Malagnac F."/>
            <person name="Mello A."/>
            <person name="Molinier V."/>
            <person name="Miyauchi S."/>
            <person name="Poulain J."/>
            <person name="Riccioni C."/>
            <person name="Rubini A."/>
            <person name="Sitrit Y."/>
            <person name="Splivallo R."/>
            <person name="Traeger S."/>
            <person name="Wang M."/>
            <person name="Zifcakova L."/>
            <person name="Wipf D."/>
            <person name="Zambonelli A."/>
            <person name="Paolocci F."/>
            <person name="Nowrousian M."/>
            <person name="Ottonello S."/>
            <person name="Baldrian P."/>
            <person name="Spatafora J.W."/>
            <person name="Henrissat B."/>
            <person name="Nagy L.G."/>
            <person name="Aury J.M."/>
            <person name="Wincker P."/>
            <person name="Grigoriev I.V."/>
            <person name="Bonfante P."/>
            <person name="Martin F.M."/>
        </authorList>
    </citation>
    <scope>NUCLEOTIDE SEQUENCE [LARGE SCALE GENOMIC DNA]</scope>
    <source>
        <strain evidence="2 3">RN42</strain>
    </source>
</reference>
<feature type="domain" description="Lipocalin-like" evidence="1">
    <location>
        <begin position="13"/>
        <end position="155"/>
    </location>
</feature>
<dbReference type="EMBL" id="ML119687">
    <property type="protein sequence ID" value="RPA80544.1"/>
    <property type="molecule type" value="Genomic_DNA"/>
</dbReference>